<protein>
    <submittedName>
        <fullName evidence="1">Uncharacterized protein</fullName>
    </submittedName>
</protein>
<reference evidence="1" key="1">
    <citation type="journal article" date="2018" name="Genome Biol.">
        <title>SKESA: strategic k-mer extension for scrupulous assemblies.</title>
        <authorList>
            <person name="Souvorov A."/>
            <person name="Agarwala R."/>
            <person name="Lipman D.J."/>
        </authorList>
    </citation>
    <scope>NUCLEOTIDE SEQUENCE</scope>
    <source>
        <strain evidence="1">MA.CK_98/00011463</strain>
    </source>
</reference>
<accession>A0A759H4H3</accession>
<comment type="caution">
    <text evidence="1">The sequence shown here is derived from an EMBL/GenBank/DDBJ whole genome shotgun (WGS) entry which is preliminary data.</text>
</comment>
<gene>
    <name evidence="1" type="ORF">G8V93_004769</name>
</gene>
<evidence type="ECO:0000313" key="1">
    <source>
        <dbReference type="EMBL" id="HAG1883173.1"/>
    </source>
</evidence>
<dbReference type="EMBL" id="DAAXOF010000036">
    <property type="protein sequence ID" value="HAG1883173.1"/>
    <property type="molecule type" value="Genomic_DNA"/>
</dbReference>
<sequence>MTITTIGIDLAKNVILYLHTAWPVNIFIPPDRFCPGNRFHPEFIPQPALSETFIPGQRRCATGVQVIITHGRAFF</sequence>
<organism evidence="1">
    <name type="scientific">Salmonella enterica</name>
    <name type="common">Salmonella choleraesuis</name>
    <dbReference type="NCBI Taxonomy" id="28901"/>
    <lineage>
        <taxon>Bacteria</taxon>
        <taxon>Pseudomonadati</taxon>
        <taxon>Pseudomonadota</taxon>
        <taxon>Gammaproteobacteria</taxon>
        <taxon>Enterobacterales</taxon>
        <taxon>Enterobacteriaceae</taxon>
        <taxon>Salmonella</taxon>
    </lineage>
</organism>
<name>A0A759H4H3_SALER</name>
<dbReference type="AlphaFoldDB" id="A0A759H4H3"/>
<proteinExistence type="predicted"/>
<reference evidence="1" key="2">
    <citation type="submission" date="2020-02" db="EMBL/GenBank/DDBJ databases">
        <authorList>
            <consortium name="NCBI Pathogen Detection Project"/>
        </authorList>
    </citation>
    <scope>NUCLEOTIDE SEQUENCE</scope>
    <source>
        <strain evidence="1">MA.CK_98/00011463</strain>
    </source>
</reference>